<protein>
    <recommendedName>
        <fullName evidence="6">GAG-pre-integrase domain-containing protein</fullName>
    </recommendedName>
</protein>
<accession>A0AAV7DXT2</accession>
<dbReference type="PANTHER" id="PTHR47481:SF22">
    <property type="entry name" value="RETROTRANSPOSON GAG DOMAIN-CONTAINING PROTEIN"/>
    <property type="match status" value="1"/>
</dbReference>
<reference evidence="4 5" key="1">
    <citation type="submission" date="2021-07" db="EMBL/GenBank/DDBJ databases">
        <title>The Aristolochia fimbriata genome: insights into angiosperm evolution, floral development and chemical biosynthesis.</title>
        <authorList>
            <person name="Jiao Y."/>
        </authorList>
    </citation>
    <scope>NUCLEOTIDE SEQUENCE [LARGE SCALE GENOMIC DNA]</scope>
    <source>
        <strain evidence="4">IBCAS-2021</strain>
        <tissue evidence="4">Leaf</tissue>
    </source>
</reference>
<evidence type="ECO:0008006" key="6">
    <source>
        <dbReference type="Google" id="ProtNLM"/>
    </source>
</evidence>
<feature type="domain" description="GAG-pre-integrase" evidence="2">
    <location>
        <begin position="360"/>
        <end position="421"/>
    </location>
</feature>
<dbReference type="InterPro" id="IPR025724">
    <property type="entry name" value="GAG-pre-integrase_dom"/>
</dbReference>
<dbReference type="Pfam" id="PF13976">
    <property type="entry name" value="gag_pre-integrs"/>
    <property type="match status" value="1"/>
</dbReference>
<evidence type="ECO:0000259" key="2">
    <source>
        <dbReference type="Pfam" id="PF13976"/>
    </source>
</evidence>
<sequence length="467" mass="50953">MANESSPQSSTTPTASLLAHSHTPSRGALFDLGQTLGQIYVTVNNITHHVSIKLDRGNYLLCRQQFLPIFNSQSLMGFVDGSIQPPPQFSTTDSSTVTPENIQCSIEPSSVHSTDPAEMPLDDQTVTHYVVNGLDPDFEPFAQMVTGQVDPVHLQKLDSSSRPSLNVAARGHHGGGRAGRGRHSRGRGQNNGCGFKRNQQDRSDSSNRPLCQICNKIGHTAIQCHNRFNLSYQSPAPLEAHSAELDNSSDSAWYIDSGESYHISSDASLLIGNGPYNGPDQVMLGNGSGLPISAIGTLNLTPSLPLQGVLSIPSSLKNLLFVSKLTYDDNCQVILDSNGFRVQEANTGKLLLKGQSRNDLYVIDHNASPSCLLSSVSDFSFWHHRLGHPGASVMHHVLRNLNIVVSDSTNNTCHACRIIKSTTLPFSSSQMRTLSKLHTISTDIWGPCPIIFVNGYRYYIFFVNHYS</sequence>
<feature type="region of interest" description="Disordered" evidence="1">
    <location>
        <begin position="159"/>
        <end position="207"/>
    </location>
</feature>
<evidence type="ECO:0000313" key="5">
    <source>
        <dbReference type="Proteomes" id="UP000825729"/>
    </source>
</evidence>
<name>A0AAV7DXT2_ARIFI</name>
<organism evidence="4 5">
    <name type="scientific">Aristolochia fimbriata</name>
    <name type="common">White veined hardy Dutchman's pipe vine</name>
    <dbReference type="NCBI Taxonomy" id="158543"/>
    <lineage>
        <taxon>Eukaryota</taxon>
        <taxon>Viridiplantae</taxon>
        <taxon>Streptophyta</taxon>
        <taxon>Embryophyta</taxon>
        <taxon>Tracheophyta</taxon>
        <taxon>Spermatophyta</taxon>
        <taxon>Magnoliopsida</taxon>
        <taxon>Magnoliidae</taxon>
        <taxon>Piperales</taxon>
        <taxon>Aristolochiaceae</taxon>
        <taxon>Aristolochia</taxon>
    </lineage>
</organism>
<evidence type="ECO:0000256" key="1">
    <source>
        <dbReference type="SAM" id="MobiDB-lite"/>
    </source>
</evidence>
<gene>
    <name evidence="4" type="ORF">H6P81_017309</name>
</gene>
<dbReference type="Pfam" id="PF22936">
    <property type="entry name" value="Pol_BBD"/>
    <property type="match status" value="1"/>
</dbReference>
<comment type="caution">
    <text evidence="4">The sequence shown here is derived from an EMBL/GenBank/DDBJ whole genome shotgun (WGS) entry which is preliminary data.</text>
</comment>
<evidence type="ECO:0000313" key="4">
    <source>
        <dbReference type="EMBL" id="KAG9441455.1"/>
    </source>
</evidence>
<dbReference type="PANTHER" id="PTHR47481">
    <property type="match status" value="1"/>
</dbReference>
<keyword evidence="5" id="KW-1185">Reference proteome</keyword>
<feature type="compositionally biased region" description="Basic residues" evidence="1">
    <location>
        <begin position="170"/>
        <end position="186"/>
    </location>
</feature>
<feature type="domain" description="Retrovirus-related Pol polyprotein from transposon TNT 1-94-like beta-barrel" evidence="3">
    <location>
        <begin position="253"/>
        <end position="326"/>
    </location>
</feature>
<dbReference type="InterPro" id="IPR054722">
    <property type="entry name" value="PolX-like_BBD"/>
</dbReference>
<evidence type="ECO:0000259" key="3">
    <source>
        <dbReference type="Pfam" id="PF22936"/>
    </source>
</evidence>
<dbReference type="AlphaFoldDB" id="A0AAV7DXT2"/>
<dbReference type="Proteomes" id="UP000825729">
    <property type="component" value="Unassembled WGS sequence"/>
</dbReference>
<proteinExistence type="predicted"/>
<dbReference type="EMBL" id="JAINDJ010000007">
    <property type="protein sequence ID" value="KAG9441455.1"/>
    <property type="molecule type" value="Genomic_DNA"/>
</dbReference>